<evidence type="ECO:0008006" key="3">
    <source>
        <dbReference type="Google" id="ProtNLM"/>
    </source>
</evidence>
<dbReference type="STRING" id="388467.A19Y_3840"/>
<evidence type="ECO:0000313" key="1">
    <source>
        <dbReference type="EMBL" id="KEI68574.1"/>
    </source>
</evidence>
<dbReference type="PATRIC" id="fig|388467.6.peg.3786"/>
<protein>
    <recommendedName>
        <fullName evidence="3">DUF2281 domain-containing protein</fullName>
    </recommendedName>
</protein>
<evidence type="ECO:0000313" key="2">
    <source>
        <dbReference type="Proteomes" id="UP000027395"/>
    </source>
</evidence>
<gene>
    <name evidence="1" type="ORF">A19Y_3840</name>
</gene>
<sequence length="85" mass="9559">MTQTITQAEAIVEMINTLSLQQQEEVINFIEFLHFKAQKPEIQPPEVEQQPISAYEAAKQWVGCVESGIGDLSYNKTYLEGVSAK</sequence>
<keyword evidence="2" id="KW-1185">Reference proteome</keyword>
<proteinExistence type="predicted"/>
<name>A0A073CJU7_PLAA1</name>
<dbReference type="AlphaFoldDB" id="A0A073CJU7"/>
<dbReference type="GeneID" id="77289929"/>
<accession>A0A073CJU7</accession>
<dbReference type="HOGENOM" id="CLU_188368_1_0_3"/>
<organism evidence="1 2">
    <name type="scientific">Planktothrix agardhii (strain NIVA-CYA 126/8)</name>
    <dbReference type="NCBI Taxonomy" id="388467"/>
    <lineage>
        <taxon>Bacteria</taxon>
        <taxon>Bacillati</taxon>
        <taxon>Cyanobacteriota</taxon>
        <taxon>Cyanophyceae</taxon>
        <taxon>Oscillatoriophycideae</taxon>
        <taxon>Oscillatoriales</taxon>
        <taxon>Microcoleaceae</taxon>
        <taxon>Planktothrix</taxon>
    </lineage>
</organism>
<dbReference type="RefSeq" id="WP_026795597.1">
    <property type="nucleotide sequence ID" value="NZ_CM002803.1"/>
</dbReference>
<dbReference type="Proteomes" id="UP000027395">
    <property type="component" value="Chromosome"/>
</dbReference>
<reference evidence="1 2" key="1">
    <citation type="journal article" date="2014" name="Appl. Environ. Microbiol.">
        <title>Elucidation of insertion elements encoded on plasmids and in vitro construction of shuttle vectors from the toxic cyanobacterium Planktothrix.</title>
        <authorList>
            <person name="Christiansen G."/>
            <person name="Goesmann A."/>
            <person name="Kurmayer R."/>
        </authorList>
    </citation>
    <scope>NUCLEOTIDE SEQUENCE [LARGE SCALE GENOMIC DNA]</scope>
    <source>
        <strain evidence="1 2">NIVA-CYA 126/8</strain>
    </source>
</reference>
<dbReference type="eggNOG" id="ENOG50335CW">
    <property type="taxonomic scope" value="Bacteria"/>
</dbReference>
<dbReference type="EMBL" id="CM002803">
    <property type="protein sequence ID" value="KEI68574.1"/>
    <property type="molecule type" value="Genomic_DNA"/>
</dbReference>